<dbReference type="GO" id="GO:0004806">
    <property type="term" value="F:triacylglycerol lipase activity"/>
    <property type="evidence" value="ECO:0007669"/>
    <property type="project" value="EnsemblFungi"/>
</dbReference>
<evidence type="ECO:0000256" key="1">
    <source>
        <dbReference type="RuleBase" id="RU365011"/>
    </source>
</evidence>
<comment type="similarity">
    <text evidence="1">Belongs to the GPI inositol-deacylase family.</text>
</comment>
<dbReference type="Pfam" id="PF07819">
    <property type="entry name" value="PGAP1"/>
    <property type="match status" value="1"/>
</dbReference>
<keyword evidence="1" id="KW-0813">Transport</keyword>
<protein>
    <recommendedName>
        <fullName evidence="1">GPI inositol-deacylase</fullName>
        <ecNumber evidence="1">3.1.-.-</ecNumber>
    </recommendedName>
</protein>
<proteinExistence type="inferred from homology"/>
<keyword evidence="1" id="KW-0256">Endoplasmic reticulum</keyword>
<dbReference type="SUPFAM" id="SSF53474">
    <property type="entry name" value="alpha/beta-Hydrolases"/>
    <property type="match status" value="1"/>
</dbReference>
<comment type="function">
    <text evidence="1">Involved in inositol deacylation of GPI-anchored proteins which plays important roles in the quality control and ER-associated degradation of GPI-anchored proteins.</text>
</comment>
<evidence type="ECO:0000259" key="2">
    <source>
        <dbReference type="Pfam" id="PF07819"/>
    </source>
</evidence>
<reference evidence="4" key="1">
    <citation type="submission" date="2016-05" db="EMBL/GenBank/DDBJ databases">
        <title>Comparative genomics of biotechnologically important yeasts.</title>
        <authorList>
            <consortium name="DOE Joint Genome Institute"/>
            <person name="Riley R."/>
            <person name="Haridas S."/>
            <person name="Wolfe K.H."/>
            <person name="Lopes M.R."/>
            <person name="Hittinger C.T."/>
            <person name="Goker M."/>
            <person name="Salamov A."/>
            <person name="Wisecaver J."/>
            <person name="Long T.M."/>
            <person name="Aerts A.L."/>
            <person name="Barry K."/>
            <person name="Choi C."/>
            <person name="Clum A."/>
            <person name="Coughlan A.Y."/>
            <person name="Deshpande S."/>
            <person name="Douglass A.P."/>
            <person name="Hanson S.J."/>
            <person name="Klenk H.-P."/>
            <person name="Labutti K."/>
            <person name="Lapidus A."/>
            <person name="Lindquist E."/>
            <person name="Lipzen A."/>
            <person name="Meier-Kolthoff J.P."/>
            <person name="Ohm R.A."/>
            <person name="Otillar R.P."/>
            <person name="Pangilinan J."/>
            <person name="Peng Y."/>
            <person name="Rokas A."/>
            <person name="Rosa C.A."/>
            <person name="Scheuner C."/>
            <person name="Sibirny A.A."/>
            <person name="Slot J.C."/>
            <person name="Stielow J.B."/>
            <person name="Sun H."/>
            <person name="Kurtzman C.P."/>
            <person name="Blackwell M."/>
            <person name="Grigoriev I.V."/>
            <person name="Jeffries T.W."/>
        </authorList>
    </citation>
    <scope>NUCLEOTIDE SEQUENCE [LARGE SCALE GENOMIC DNA]</scope>
    <source>
        <strain evidence="4">NRRL Y-2460</strain>
    </source>
</reference>
<name>A0A1E4TTR0_PACTA</name>
<dbReference type="PANTHER" id="PTHR11440">
    <property type="entry name" value="LECITHIN-CHOLESTEROL ACYLTRANSFERASE-RELATED"/>
    <property type="match status" value="1"/>
</dbReference>
<keyword evidence="1" id="KW-0472">Membrane</keyword>
<feature type="domain" description="GPI inositol-deacylase PGAP1-like alpha/beta" evidence="2">
    <location>
        <begin position="155"/>
        <end position="248"/>
    </location>
</feature>
<evidence type="ECO:0000313" key="4">
    <source>
        <dbReference type="Proteomes" id="UP000094236"/>
    </source>
</evidence>
<dbReference type="InterPro" id="IPR012908">
    <property type="entry name" value="PGAP1-ab_dom-like"/>
</dbReference>
<dbReference type="STRING" id="669874.A0A1E4TTR0"/>
<dbReference type="OrthoDB" id="5592486at2759"/>
<dbReference type="GO" id="GO:0019433">
    <property type="term" value="P:triglyceride catabolic process"/>
    <property type="evidence" value="ECO:0007669"/>
    <property type="project" value="EnsemblFungi"/>
</dbReference>
<keyword evidence="4" id="KW-1185">Reference proteome</keyword>
<keyword evidence="1" id="KW-0378">Hydrolase</keyword>
<dbReference type="GO" id="GO:0005789">
    <property type="term" value="C:endoplasmic reticulum membrane"/>
    <property type="evidence" value="ECO:0007669"/>
    <property type="project" value="UniProtKB-SubCell"/>
</dbReference>
<dbReference type="EC" id="3.1.-.-" evidence="1"/>
<accession>A0A1E4TTR0</accession>
<dbReference type="AlphaFoldDB" id="A0A1E4TTR0"/>
<dbReference type="InterPro" id="IPR029058">
    <property type="entry name" value="AB_hydrolase_fold"/>
</dbReference>
<evidence type="ECO:0000313" key="3">
    <source>
        <dbReference type="EMBL" id="ODV95183.1"/>
    </source>
</evidence>
<dbReference type="Gene3D" id="3.40.50.1820">
    <property type="entry name" value="alpha/beta hydrolase"/>
    <property type="match status" value="1"/>
</dbReference>
<dbReference type="EMBL" id="KV454014">
    <property type="protein sequence ID" value="ODV95183.1"/>
    <property type="molecule type" value="Genomic_DNA"/>
</dbReference>
<keyword evidence="1" id="KW-0653">Protein transport</keyword>
<dbReference type="GO" id="GO:0005758">
    <property type="term" value="C:mitochondrial intermembrane space"/>
    <property type="evidence" value="ECO:0007669"/>
    <property type="project" value="EnsemblFungi"/>
</dbReference>
<comment type="subcellular location">
    <subcellularLocation>
        <location evidence="1">Endoplasmic reticulum membrane</location>
    </subcellularLocation>
</comment>
<dbReference type="GO" id="GO:0005743">
    <property type="term" value="C:mitochondrial inner membrane"/>
    <property type="evidence" value="ECO:0007669"/>
    <property type="project" value="EnsemblFungi"/>
</dbReference>
<dbReference type="GO" id="GO:0015031">
    <property type="term" value="P:protein transport"/>
    <property type="evidence" value="ECO:0007669"/>
    <property type="project" value="UniProtKB-KW"/>
</dbReference>
<dbReference type="Proteomes" id="UP000094236">
    <property type="component" value="Unassembled WGS sequence"/>
</dbReference>
<organism evidence="3 4">
    <name type="scientific">Pachysolen tannophilus NRRL Y-2460</name>
    <dbReference type="NCBI Taxonomy" id="669874"/>
    <lineage>
        <taxon>Eukaryota</taxon>
        <taxon>Fungi</taxon>
        <taxon>Dikarya</taxon>
        <taxon>Ascomycota</taxon>
        <taxon>Saccharomycotina</taxon>
        <taxon>Pichiomycetes</taxon>
        <taxon>Pachysolenaceae</taxon>
        <taxon>Pachysolen</taxon>
    </lineage>
</organism>
<sequence length="393" mass="44946">MKGMIPKFRHHYFLSLVPLTVVTTRHYELSLHSRDGSCRNFANSTRDVSNEEDIIIVDKFSGLRDDYQTPKYPIVLCHGFSGFDRLFIVPPIRRFLHNFNISLNQSFGKTAESVGKELAEENGGFYFNYWHGIKEALDAKGCTVLVARVPPFGSIEERANALNKFIETKIIKLRQDTKDDANLIYHEEGKDSGTDKNPKDEPIKVNLIAHSMGGLDARYLISKIEQKNYKVMSLTTISSPHHGSGMADYIINNFKLSDKEVKQGPLQKIIPRSIFELTTDYVNNHFNKEVPDDSNVKYFSYGSRFVPSFYNVFYFSWKIIYETQGDNDGMVGVESSKWGKYLGTLENVDHLDLINWTNTIRKYYSEAILGEKPKFNAVALYLDIIDNLAKEGL</sequence>
<gene>
    <name evidence="3" type="ORF">PACTADRAFT_49931</name>
</gene>